<evidence type="ECO:0000313" key="3">
    <source>
        <dbReference type="Proteomes" id="UP000004671"/>
    </source>
</evidence>
<dbReference type="OrthoDB" id="5491608at2"/>
<evidence type="ECO:0000313" key="1">
    <source>
        <dbReference type="EMBL" id="APF17871.1"/>
    </source>
</evidence>
<evidence type="ECO:0000313" key="2">
    <source>
        <dbReference type="EMBL" id="EHO41938.1"/>
    </source>
</evidence>
<keyword evidence="3" id="KW-1185">Reference proteome</keyword>
<dbReference type="Proteomes" id="UP000004671">
    <property type="component" value="Chromosome"/>
</dbReference>
<dbReference type="AlphaFoldDB" id="H1XXF3"/>
<dbReference type="SUPFAM" id="SSF159245">
    <property type="entry name" value="AttH-like"/>
    <property type="match status" value="1"/>
</dbReference>
<evidence type="ECO:0000313" key="4">
    <source>
        <dbReference type="Proteomes" id="UP000183868"/>
    </source>
</evidence>
<evidence type="ECO:0008006" key="5">
    <source>
        <dbReference type="Google" id="ProtNLM"/>
    </source>
</evidence>
<reference evidence="2 3" key="1">
    <citation type="submission" date="2011-09" db="EMBL/GenBank/DDBJ databases">
        <title>The permanent draft genome of Caldithrix abyssi DSM 13497.</title>
        <authorList>
            <consortium name="US DOE Joint Genome Institute (JGI-PGF)"/>
            <person name="Lucas S."/>
            <person name="Han J."/>
            <person name="Lapidus A."/>
            <person name="Bruce D."/>
            <person name="Goodwin L."/>
            <person name="Pitluck S."/>
            <person name="Peters L."/>
            <person name="Kyrpides N."/>
            <person name="Mavromatis K."/>
            <person name="Ivanova N."/>
            <person name="Mikhailova N."/>
            <person name="Chertkov O."/>
            <person name="Detter J.C."/>
            <person name="Tapia R."/>
            <person name="Han C."/>
            <person name="Land M."/>
            <person name="Hauser L."/>
            <person name="Markowitz V."/>
            <person name="Cheng J.-F."/>
            <person name="Hugenholtz P."/>
            <person name="Woyke T."/>
            <person name="Wu D."/>
            <person name="Spring S."/>
            <person name="Brambilla E."/>
            <person name="Klenk H.-P."/>
            <person name="Eisen J.A."/>
        </authorList>
    </citation>
    <scope>NUCLEOTIDE SEQUENCE [LARGE SCALE GENOMIC DNA]</scope>
    <source>
        <strain evidence="2 3">DSM 13497</strain>
    </source>
</reference>
<dbReference type="EMBL" id="CP018099">
    <property type="protein sequence ID" value="APF17871.1"/>
    <property type="molecule type" value="Genomic_DNA"/>
</dbReference>
<dbReference type="RefSeq" id="WP_006929125.1">
    <property type="nucleotide sequence ID" value="NZ_CM001402.1"/>
</dbReference>
<dbReference type="STRING" id="880073.Cabys_1122"/>
<gene>
    <name evidence="1" type="ORF">Cabys_1122</name>
    <name evidence="2" type="ORF">Calab_2328</name>
</gene>
<dbReference type="PaxDb" id="880073-Calab_2328"/>
<dbReference type="Proteomes" id="UP000183868">
    <property type="component" value="Chromosome"/>
</dbReference>
<dbReference type="KEGG" id="caby:Cabys_1122"/>
<proteinExistence type="predicted"/>
<dbReference type="HOGENOM" id="CLU_876269_0_0_0"/>
<sequence>MPERFFEWYYIDIHQDDGYDLVFSLHTHPFMSQFNISILDAFVYFGKRQIFHKFLILPRDEMLKQGEGTVAFRNRKIRLDMEKRRAVFKVESEKFHLDLTLQNEMEADLPLSMDLYEKNAEKSFEWKVFMPLARASGRFSYIDPQTNRQKMLTLTGRAYFDSNRGTINLKKEMDHWHWAKLYFKDALWIVGKVVDKRGRAVNIVVNCSPEQMSVDRQAKIAFQKNELHIDCVFGNKHLHFKKEFILDDQRFLIATWPEMFSLPGKIIEAVAGVAVQKQSLRWLARILTNGRYFRKRWLAEAQNGEQVLIFGEEMLLK</sequence>
<dbReference type="EMBL" id="CM001402">
    <property type="protein sequence ID" value="EHO41938.1"/>
    <property type="molecule type" value="Genomic_DNA"/>
</dbReference>
<organism evidence="2 3">
    <name type="scientific">Caldithrix abyssi DSM 13497</name>
    <dbReference type="NCBI Taxonomy" id="880073"/>
    <lineage>
        <taxon>Bacteria</taxon>
        <taxon>Pseudomonadati</taxon>
        <taxon>Calditrichota</taxon>
        <taxon>Calditrichia</taxon>
        <taxon>Calditrichales</taxon>
        <taxon>Calditrichaceae</taxon>
        <taxon>Caldithrix</taxon>
    </lineage>
</organism>
<protein>
    <recommendedName>
        <fullName evidence="5">AttH domain-containing protein</fullName>
    </recommendedName>
</protein>
<name>H1XXF3_CALAY</name>
<accession>H1XXF3</accession>
<reference evidence="1 4" key="2">
    <citation type="submission" date="2016-11" db="EMBL/GenBank/DDBJ databases">
        <title>Genomic analysis of Caldithrix abyssi and proposal of a novel bacterial phylum Caldithrichaeota.</title>
        <authorList>
            <person name="Kublanov I."/>
            <person name="Sigalova O."/>
            <person name="Gavrilov S."/>
            <person name="Lebedinsky A."/>
            <person name="Ivanova N."/>
            <person name="Daum C."/>
            <person name="Reddy T."/>
            <person name="Klenk H.P."/>
            <person name="Goker M."/>
            <person name="Reva O."/>
            <person name="Miroshnichenko M."/>
            <person name="Kyprides N."/>
            <person name="Woyke T."/>
            <person name="Gelfand M."/>
        </authorList>
    </citation>
    <scope>NUCLEOTIDE SEQUENCE [LARGE SCALE GENOMIC DNA]</scope>
    <source>
        <strain evidence="1 4">LF13</strain>
    </source>
</reference>